<dbReference type="Pfam" id="PF00589">
    <property type="entry name" value="Phage_integrase"/>
    <property type="match status" value="1"/>
</dbReference>
<dbReference type="InterPro" id="IPR035386">
    <property type="entry name" value="Arm-DNA-bind_5"/>
</dbReference>
<feature type="domain" description="Tyr recombinase" evidence="4">
    <location>
        <begin position="212"/>
        <end position="391"/>
    </location>
</feature>
<name>A0ABX7XAV3_9FLAO</name>
<protein>
    <submittedName>
        <fullName evidence="7">Site-specific integrase</fullName>
    </submittedName>
</protein>
<evidence type="ECO:0000256" key="3">
    <source>
        <dbReference type="ARBA" id="ARBA00023172"/>
    </source>
</evidence>
<dbReference type="Proteomes" id="UP000672011">
    <property type="component" value="Chromosome"/>
</dbReference>
<gene>
    <name evidence="7" type="ORF">J9309_09570</name>
</gene>
<dbReference type="Gene3D" id="1.10.150.130">
    <property type="match status" value="1"/>
</dbReference>
<dbReference type="InterPro" id="IPR011010">
    <property type="entry name" value="DNA_brk_join_enz"/>
</dbReference>
<keyword evidence="8" id="KW-1185">Reference proteome</keyword>
<evidence type="ECO:0000259" key="6">
    <source>
        <dbReference type="Pfam" id="PF17293"/>
    </source>
</evidence>
<dbReference type="PANTHER" id="PTHR30349">
    <property type="entry name" value="PHAGE INTEGRASE-RELATED"/>
    <property type="match status" value="1"/>
</dbReference>
<evidence type="ECO:0000256" key="2">
    <source>
        <dbReference type="ARBA" id="ARBA00023125"/>
    </source>
</evidence>
<dbReference type="InterPro" id="IPR013762">
    <property type="entry name" value="Integrase-like_cat_sf"/>
</dbReference>
<evidence type="ECO:0000313" key="8">
    <source>
        <dbReference type="Proteomes" id="UP000672011"/>
    </source>
</evidence>
<reference evidence="7 8" key="1">
    <citation type="journal article" date="2021" name="Int. J. Syst. Evol. Microbiol.">
        <title>Faecalibacter bovis sp. nov., isolated from cow faeces.</title>
        <authorList>
            <person name="Li F."/>
            <person name="Zhao W."/>
            <person name="Hong Q."/>
            <person name="Shao Q."/>
            <person name="Song J."/>
            <person name="Yang S."/>
        </authorList>
    </citation>
    <scope>NUCLEOTIDE SEQUENCE [LARGE SCALE GENOMIC DNA]</scope>
    <source>
        <strain evidence="7 8">ZY171143</strain>
    </source>
</reference>
<evidence type="ECO:0000313" key="7">
    <source>
        <dbReference type="EMBL" id="QTV05036.1"/>
    </source>
</evidence>
<dbReference type="InterPro" id="IPR010998">
    <property type="entry name" value="Integrase_recombinase_N"/>
</dbReference>
<dbReference type="Pfam" id="PF17293">
    <property type="entry name" value="Arm-DNA-bind_5"/>
    <property type="match status" value="1"/>
</dbReference>
<proteinExistence type="inferred from homology"/>
<keyword evidence="2" id="KW-0238">DNA-binding</keyword>
<reference evidence="8" key="2">
    <citation type="submission" date="2021-04" db="EMBL/GenBank/DDBJ databases">
        <title>Taxonomy of Flavobacteriaceae bacterium ZY171143.</title>
        <authorList>
            <person name="Li F."/>
        </authorList>
    </citation>
    <scope>NUCLEOTIDE SEQUENCE [LARGE SCALE GENOMIC DNA]</scope>
    <source>
        <strain evidence="8">ZY171143</strain>
    </source>
</reference>
<dbReference type="InterPro" id="IPR002104">
    <property type="entry name" value="Integrase_catalytic"/>
</dbReference>
<organism evidence="7 8">
    <name type="scientific">Faecalibacter bovis</name>
    <dbReference type="NCBI Taxonomy" id="2898187"/>
    <lineage>
        <taxon>Bacteria</taxon>
        <taxon>Pseudomonadati</taxon>
        <taxon>Bacteroidota</taxon>
        <taxon>Flavobacteriia</taxon>
        <taxon>Flavobacteriales</taxon>
        <taxon>Weeksellaceae</taxon>
        <taxon>Faecalibacter</taxon>
    </lineage>
</organism>
<evidence type="ECO:0000259" key="5">
    <source>
        <dbReference type="Pfam" id="PF13102"/>
    </source>
</evidence>
<evidence type="ECO:0000259" key="4">
    <source>
        <dbReference type="Pfam" id="PF00589"/>
    </source>
</evidence>
<dbReference type="EMBL" id="CP072842">
    <property type="protein sequence ID" value="QTV05036.1"/>
    <property type="molecule type" value="Genomic_DNA"/>
</dbReference>
<feature type="domain" description="Arm DNA-binding" evidence="6">
    <location>
        <begin position="7"/>
        <end position="93"/>
    </location>
</feature>
<dbReference type="SUPFAM" id="SSF56349">
    <property type="entry name" value="DNA breaking-rejoining enzymes"/>
    <property type="match status" value="1"/>
</dbReference>
<keyword evidence="3" id="KW-0233">DNA recombination</keyword>
<dbReference type="CDD" id="cd01185">
    <property type="entry name" value="INTN1_C_like"/>
    <property type="match status" value="1"/>
</dbReference>
<dbReference type="RefSeq" id="WP_230475669.1">
    <property type="nucleotide sequence ID" value="NZ_CP072842.1"/>
</dbReference>
<dbReference type="Pfam" id="PF13102">
    <property type="entry name" value="Phage_int_SAM_5"/>
    <property type="match status" value="1"/>
</dbReference>
<dbReference type="InterPro" id="IPR050090">
    <property type="entry name" value="Tyrosine_recombinase_XerCD"/>
</dbReference>
<accession>A0ABX7XAV3</accession>
<comment type="similarity">
    <text evidence="1">Belongs to the 'phage' integrase family.</text>
</comment>
<dbReference type="PANTHER" id="PTHR30349:SF64">
    <property type="entry name" value="PROPHAGE INTEGRASE INTD-RELATED"/>
    <property type="match status" value="1"/>
</dbReference>
<dbReference type="InterPro" id="IPR025269">
    <property type="entry name" value="SAM-like_dom"/>
</dbReference>
<sequence length="405" mass="47555">MASIKLVLRTNQEDKTGHSPLYIRLIKDRKTKFIATGVKLKENEWDDVKQKVKRNYPNSTRMNAFLSQKIADAEAMVADNERKRGNISAKRLKEAIKGKDIKNFFEYSYERCERIKGSVSPRTYKNYKNYVKKFEEFIGHNEIYFDDITVTTLNDYVNYLSNKLKNGNTTIRYSLNILAIMFKDAIREEIINLNTYPFASVRIKKDKSTRLFLNKEQIEQLKNHKSSFGQTDTYFRDMFIFSCYAGGLRFSDVVTLQWKNYDENEQRIRLNIRKTKRSHQFKVGQSALEILNKYKKETSEPDDFIFPIISEANFFEQSNEYQLKVIGSKNVLCGQKLRRMGKELEFPFSLSFHLSRHTFATQALANGMRIEYVSKLLDHSDIGTTQIYAKIVNEELDKAVEQYIE</sequence>
<dbReference type="Gene3D" id="1.10.443.10">
    <property type="entry name" value="Intergrase catalytic core"/>
    <property type="match status" value="1"/>
</dbReference>
<evidence type="ECO:0000256" key="1">
    <source>
        <dbReference type="ARBA" id="ARBA00008857"/>
    </source>
</evidence>
<feature type="domain" description="Phage integrase SAM-like" evidence="5">
    <location>
        <begin position="103"/>
        <end position="199"/>
    </location>
</feature>